<evidence type="ECO:0000256" key="1">
    <source>
        <dbReference type="ARBA" id="ARBA00022750"/>
    </source>
</evidence>
<evidence type="ECO:0000313" key="3">
    <source>
        <dbReference type="EMBL" id="RDX52203.1"/>
    </source>
</evidence>
<dbReference type="GO" id="GO:0004190">
    <property type="term" value="F:aspartic-type endopeptidase activity"/>
    <property type="evidence" value="ECO:0007669"/>
    <property type="project" value="UniProtKB-KW"/>
</dbReference>
<dbReference type="SUPFAM" id="SSF50630">
    <property type="entry name" value="Acid proteases"/>
    <property type="match status" value="1"/>
</dbReference>
<keyword evidence="4" id="KW-1185">Reference proteome</keyword>
<keyword evidence="1" id="KW-0645">Protease</keyword>
<accession>A0A371DI64</accession>
<dbReference type="Gene3D" id="2.40.70.10">
    <property type="entry name" value="Acid Proteases"/>
    <property type="match status" value="1"/>
</dbReference>
<proteinExistence type="predicted"/>
<organism evidence="3 4">
    <name type="scientific">Lentinus brumalis</name>
    <dbReference type="NCBI Taxonomy" id="2498619"/>
    <lineage>
        <taxon>Eukaryota</taxon>
        <taxon>Fungi</taxon>
        <taxon>Dikarya</taxon>
        <taxon>Basidiomycota</taxon>
        <taxon>Agaricomycotina</taxon>
        <taxon>Agaricomycetes</taxon>
        <taxon>Polyporales</taxon>
        <taxon>Polyporaceae</taxon>
        <taxon>Lentinus</taxon>
    </lineage>
</organism>
<keyword evidence="2" id="KW-0732">Signal</keyword>
<evidence type="ECO:0008006" key="5">
    <source>
        <dbReference type="Google" id="ProtNLM"/>
    </source>
</evidence>
<feature type="signal peptide" evidence="2">
    <location>
        <begin position="1"/>
        <end position="17"/>
    </location>
</feature>
<keyword evidence="1" id="KW-0378">Hydrolase</keyword>
<keyword evidence="1" id="KW-0064">Aspartyl protease</keyword>
<dbReference type="InterPro" id="IPR021109">
    <property type="entry name" value="Peptidase_aspartic_dom_sf"/>
</dbReference>
<dbReference type="GO" id="GO:0006508">
    <property type="term" value="P:proteolysis"/>
    <property type="evidence" value="ECO:0007669"/>
    <property type="project" value="InterPro"/>
</dbReference>
<feature type="chain" id="PRO_5016580608" description="Peptidase A1 domain-containing protein" evidence="2">
    <location>
        <begin position="18"/>
        <end position="104"/>
    </location>
</feature>
<evidence type="ECO:0000256" key="2">
    <source>
        <dbReference type="SAM" id="SignalP"/>
    </source>
</evidence>
<gene>
    <name evidence="3" type="ORF">OH76DRAFT_1480817</name>
</gene>
<name>A0A371DI64_9APHY</name>
<evidence type="ECO:0000313" key="4">
    <source>
        <dbReference type="Proteomes" id="UP000256964"/>
    </source>
</evidence>
<dbReference type="PROSITE" id="PS00141">
    <property type="entry name" value="ASP_PROTEASE"/>
    <property type="match status" value="1"/>
</dbReference>
<protein>
    <recommendedName>
        <fullName evidence="5">Peptidase A1 domain-containing protein</fullName>
    </recommendedName>
</protein>
<dbReference type="OrthoDB" id="771136at2759"/>
<dbReference type="InterPro" id="IPR001969">
    <property type="entry name" value="Aspartic_peptidase_AS"/>
</dbReference>
<dbReference type="STRING" id="139420.A0A371DI64"/>
<reference evidence="3 4" key="1">
    <citation type="journal article" date="2018" name="Biotechnol. Biofuels">
        <title>Integrative visual omics of the white-rot fungus Polyporus brumalis exposes the biotechnological potential of its oxidative enzymes for delignifying raw plant biomass.</title>
        <authorList>
            <person name="Miyauchi S."/>
            <person name="Rancon A."/>
            <person name="Drula E."/>
            <person name="Hage H."/>
            <person name="Chaduli D."/>
            <person name="Favel A."/>
            <person name="Grisel S."/>
            <person name="Henrissat B."/>
            <person name="Herpoel-Gimbert I."/>
            <person name="Ruiz-Duenas F.J."/>
            <person name="Chevret D."/>
            <person name="Hainaut M."/>
            <person name="Lin J."/>
            <person name="Wang M."/>
            <person name="Pangilinan J."/>
            <person name="Lipzen A."/>
            <person name="Lesage-Meessen L."/>
            <person name="Navarro D."/>
            <person name="Riley R."/>
            <person name="Grigoriev I.V."/>
            <person name="Zhou S."/>
            <person name="Raouche S."/>
            <person name="Rosso M.N."/>
        </authorList>
    </citation>
    <scope>NUCLEOTIDE SEQUENCE [LARGE SCALE GENOMIC DNA]</scope>
    <source>
        <strain evidence="3 4">BRFM 1820</strain>
    </source>
</reference>
<dbReference type="Proteomes" id="UP000256964">
    <property type="component" value="Unassembled WGS sequence"/>
</dbReference>
<dbReference type="EMBL" id="KZ857391">
    <property type="protein sequence ID" value="RDX52203.1"/>
    <property type="molecule type" value="Genomic_DNA"/>
</dbReference>
<dbReference type="AlphaFoldDB" id="A0A371DI64"/>
<sequence length="104" mass="10893">MILRLASLLGFALLASSATTDSFAERRASTSYPVSVSRSGSAEGFGFSHAANDEYTATIYVNGVPYQVILDTGSSDTWIDPLAIGGIVPPNLIQTGINSSTTYV</sequence>